<feature type="binding site" evidence="5 8">
    <location>
        <begin position="184"/>
        <end position="186"/>
    </location>
    <ligand>
        <name>substrate</name>
    </ligand>
</feature>
<dbReference type="EC" id="2.3.1.181" evidence="5 6"/>
<evidence type="ECO:0000256" key="5">
    <source>
        <dbReference type="HAMAP-Rule" id="MF_00013"/>
    </source>
</evidence>
<evidence type="ECO:0000256" key="8">
    <source>
        <dbReference type="PIRSR" id="PIRSR016262-2"/>
    </source>
</evidence>
<reference evidence="11" key="1">
    <citation type="submission" date="2021-03" db="EMBL/GenBank/DDBJ databases">
        <title>Whole genome sequence of Streptomyces bomunensis MMS17-BM035.</title>
        <authorList>
            <person name="Lee J.H."/>
        </authorList>
    </citation>
    <scope>NUCLEOTIDE SEQUENCE</scope>
    <source>
        <strain evidence="11">MMS17-BM035</strain>
    </source>
</reference>
<dbReference type="Proteomes" id="UP000670475">
    <property type="component" value="Unassembled WGS sequence"/>
</dbReference>
<keyword evidence="3 5" id="KW-0012">Acyltransferase</keyword>
<dbReference type="InterPro" id="IPR000544">
    <property type="entry name" value="Octanoyltransferase"/>
</dbReference>
<dbReference type="EMBL" id="JAGIQL010000277">
    <property type="protein sequence ID" value="MBP0462037.1"/>
    <property type="molecule type" value="Genomic_DNA"/>
</dbReference>
<dbReference type="Gene3D" id="3.30.930.10">
    <property type="entry name" value="Bira Bifunctional Protein, Domain 2"/>
    <property type="match status" value="1"/>
</dbReference>
<dbReference type="HAMAP" id="MF_00013">
    <property type="entry name" value="LipB"/>
    <property type="match status" value="1"/>
</dbReference>
<dbReference type="RefSeq" id="WP_209345844.1">
    <property type="nucleotide sequence ID" value="NZ_JAGIQL010000277.1"/>
</dbReference>
<comment type="function">
    <text evidence="4 5 6">Catalyzes the transfer of endogenously produced octanoic acid from octanoyl-acyl-carrier-protein onto the lipoyl domains of lipoate-dependent enzymes. Lipoyl-ACP can also act as a substrate although octanoyl-ACP is likely to be the physiological substrate.</text>
</comment>
<proteinExistence type="inferred from homology"/>
<sequence>MDELRFVRLGFGDEAVAYLDAWEEQRRVHAARVADEAPDTCLMLEHPPVYTAGRRTRDDERPLDGTPVIDVDRGGKITWHGPGQLVGYPILKLPNPVDVIAHVRRLEEALIRTAAQFGVETTRVEGRSGVWVLGDAVADRPAASGLVLDFDPRVRTDDFDPRLNGPEYAPSNAGQRREDRKLAAIGIRVAKGVTMHGFSLNVNPDNTYFDRIVPCGIRDAGVTSLAYELGRDVPVAEVLPVVERHLRDVLAEASPASATAPAQAAAQAPAQAAVQASASDATLEGASA</sequence>
<evidence type="ECO:0000256" key="7">
    <source>
        <dbReference type="PIRSR" id="PIRSR016262-1"/>
    </source>
</evidence>
<evidence type="ECO:0000313" key="11">
    <source>
        <dbReference type="EMBL" id="MBP0462037.1"/>
    </source>
</evidence>
<dbReference type="NCBIfam" id="NF010925">
    <property type="entry name" value="PRK14345.1"/>
    <property type="match status" value="1"/>
</dbReference>
<dbReference type="GO" id="GO:0033819">
    <property type="term" value="F:lipoyl(octanoyl) transferase activity"/>
    <property type="evidence" value="ECO:0007669"/>
    <property type="project" value="UniProtKB-EC"/>
</dbReference>
<evidence type="ECO:0000313" key="12">
    <source>
        <dbReference type="Proteomes" id="UP000670475"/>
    </source>
</evidence>
<dbReference type="GO" id="GO:0005737">
    <property type="term" value="C:cytoplasm"/>
    <property type="evidence" value="ECO:0007669"/>
    <property type="project" value="UniProtKB-SubCell"/>
</dbReference>
<comment type="caution">
    <text evidence="11">The sequence shown here is derived from an EMBL/GenBank/DDBJ whole genome shotgun (WGS) entry which is preliminary data.</text>
</comment>
<comment type="pathway">
    <text evidence="1 5 6">Protein modification; protein lipoylation via endogenous pathway; protein N(6)-(lipoyl)lysine from octanoyl-[acyl-carrier-protein]: step 1/2.</text>
</comment>
<dbReference type="SUPFAM" id="SSF55681">
    <property type="entry name" value="Class II aaRS and biotin synthetases"/>
    <property type="match status" value="1"/>
</dbReference>
<comment type="similarity">
    <text evidence="5 6">Belongs to the LipB family.</text>
</comment>
<name>A0A940RY89_9ACTN</name>
<feature type="binding site" evidence="5 8">
    <location>
        <begin position="197"/>
        <end position="199"/>
    </location>
    <ligand>
        <name>substrate</name>
    </ligand>
</feature>
<dbReference type="GO" id="GO:0009249">
    <property type="term" value="P:protein lipoylation"/>
    <property type="evidence" value="ECO:0007669"/>
    <property type="project" value="InterPro"/>
</dbReference>
<dbReference type="CDD" id="cd16444">
    <property type="entry name" value="LipB"/>
    <property type="match status" value="1"/>
</dbReference>
<evidence type="ECO:0000256" key="6">
    <source>
        <dbReference type="PIRNR" id="PIRNR016262"/>
    </source>
</evidence>
<dbReference type="InterPro" id="IPR004143">
    <property type="entry name" value="BPL_LPL_catalytic"/>
</dbReference>
<evidence type="ECO:0000256" key="4">
    <source>
        <dbReference type="ARBA" id="ARBA00024732"/>
    </source>
</evidence>
<accession>A0A940RY89</accession>
<comment type="subcellular location">
    <subcellularLocation>
        <location evidence="5">Cytoplasm</location>
    </subcellularLocation>
</comment>
<dbReference type="AlphaFoldDB" id="A0A940RY89"/>
<keyword evidence="12" id="KW-1185">Reference proteome</keyword>
<dbReference type="PROSITE" id="PS01313">
    <property type="entry name" value="LIPB"/>
    <property type="match status" value="1"/>
</dbReference>
<gene>
    <name evidence="5 11" type="primary">lipB</name>
    <name evidence="11" type="ORF">JFN87_32005</name>
</gene>
<evidence type="ECO:0000256" key="9">
    <source>
        <dbReference type="PIRSR" id="PIRSR016262-3"/>
    </source>
</evidence>
<feature type="active site" description="Acyl-thioester intermediate" evidence="5 7">
    <location>
        <position position="215"/>
    </location>
</feature>
<comment type="miscellaneous">
    <text evidence="5">In the reaction, the free carboxyl group of octanoic acid is attached via an amide linkage to the epsilon-amino group of a specific lysine residue of lipoyl domains of lipoate-dependent enzymes.</text>
</comment>
<dbReference type="InterPro" id="IPR045864">
    <property type="entry name" value="aa-tRNA-synth_II/BPL/LPL"/>
</dbReference>
<comment type="catalytic activity">
    <reaction evidence="5 6">
        <text>octanoyl-[ACP] + L-lysyl-[protein] = N(6)-octanoyl-L-lysyl-[protein] + holo-[ACP] + H(+)</text>
        <dbReference type="Rhea" id="RHEA:17665"/>
        <dbReference type="Rhea" id="RHEA-COMP:9636"/>
        <dbReference type="Rhea" id="RHEA-COMP:9685"/>
        <dbReference type="Rhea" id="RHEA-COMP:9752"/>
        <dbReference type="Rhea" id="RHEA-COMP:9928"/>
        <dbReference type="ChEBI" id="CHEBI:15378"/>
        <dbReference type="ChEBI" id="CHEBI:29969"/>
        <dbReference type="ChEBI" id="CHEBI:64479"/>
        <dbReference type="ChEBI" id="CHEBI:78463"/>
        <dbReference type="ChEBI" id="CHEBI:78809"/>
        <dbReference type="EC" id="2.3.1.181"/>
    </reaction>
</comment>
<dbReference type="InterPro" id="IPR020605">
    <property type="entry name" value="Octanoyltransferase_CS"/>
</dbReference>
<keyword evidence="5" id="KW-0963">Cytoplasm</keyword>
<evidence type="ECO:0000256" key="3">
    <source>
        <dbReference type="ARBA" id="ARBA00023315"/>
    </source>
</evidence>
<organism evidence="11 12">
    <name type="scientific">Streptomyces montanisoli</name>
    <dbReference type="NCBI Taxonomy" id="2798581"/>
    <lineage>
        <taxon>Bacteria</taxon>
        <taxon>Bacillati</taxon>
        <taxon>Actinomycetota</taxon>
        <taxon>Actinomycetes</taxon>
        <taxon>Kitasatosporales</taxon>
        <taxon>Streptomycetaceae</taxon>
        <taxon>Streptomyces</taxon>
    </lineage>
</organism>
<evidence type="ECO:0000256" key="2">
    <source>
        <dbReference type="ARBA" id="ARBA00022679"/>
    </source>
</evidence>
<dbReference type="PIRSF" id="PIRSF016262">
    <property type="entry name" value="LPLase"/>
    <property type="match status" value="1"/>
</dbReference>
<feature type="site" description="Lowers pKa of active site Cys" evidence="5 9">
    <location>
        <position position="181"/>
    </location>
</feature>
<evidence type="ECO:0000256" key="1">
    <source>
        <dbReference type="ARBA" id="ARBA00004821"/>
    </source>
</evidence>
<dbReference type="PROSITE" id="PS51733">
    <property type="entry name" value="BPL_LPL_CATALYTIC"/>
    <property type="match status" value="1"/>
</dbReference>
<keyword evidence="2 5" id="KW-0808">Transferase</keyword>
<evidence type="ECO:0000259" key="10">
    <source>
        <dbReference type="PROSITE" id="PS51733"/>
    </source>
</evidence>
<dbReference type="Pfam" id="PF21948">
    <property type="entry name" value="LplA-B_cat"/>
    <property type="match status" value="1"/>
</dbReference>
<dbReference type="PANTHER" id="PTHR10993">
    <property type="entry name" value="OCTANOYLTRANSFERASE"/>
    <property type="match status" value="1"/>
</dbReference>
<protein>
    <recommendedName>
        <fullName evidence="5 6">Octanoyltransferase</fullName>
        <ecNumber evidence="5 6">2.3.1.181</ecNumber>
    </recommendedName>
    <alternativeName>
        <fullName evidence="5">Lipoate-protein ligase B</fullName>
    </alternativeName>
    <alternativeName>
        <fullName evidence="5">Lipoyl/octanoyl transferase</fullName>
    </alternativeName>
    <alternativeName>
        <fullName evidence="5">Octanoyl-[acyl-carrier-protein]-protein N-octanoyltransferase</fullName>
    </alternativeName>
</protein>
<feature type="domain" description="BPL/LPL catalytic" evidence="10">
    <location>
        <begin position="35"/>
        <end position="254"/>
    </location>
</feature>
<dbReference type="PANTHER" id="PTHR10993:SF7">
    <property type="entry name" value="LIPOYLTRANSFERASE 2, MITOCHONDRIAL-RELATED"/>
    <property type="match status" value="1"/>
</dbReference>
<feature type="binding site" evidence="5 8">
    <location>
        <begin position="73"/>
        <end position="80"/>
    </location>
    <ligand>
        <name>substrate</name>
    </ligand>
</feature>